<name>A0A1H1RLJ4_9GAMM</name>
<feature type="chain" id="PRO_5009259004" description="Adhesin" evidence="1">
    <location>
        <begin position="21"/>
        <end position="189"/>
    </location>
</feature>
<evidence type="ECO:0000313" key="2">
    <source>
        <dbReference type="EMBL" id="SDS36585.1"/>
    </source>
</evidence>
<organism evidence="2 3">
    <name type="scientific">Halopseudomonas litoralis</name>
    <dbReference type="NCBI Taxonomy" id="797277"/>
    <lineage>
        <taxon>Bacteria</taxon>
        <taxon>Pseudomonadati</taxon>
        <taxon>Pseudomonadota</taxon>
        <taxon>Gammaproteobacteria</taxon>
        <taxon>Pseudomonadales</taxon>
        <taxon>Pseudomonadaceae</taxon>
        <taxon>Halopseudomonas</taxon>
    </lineage>
</organism>
<dbReference type="EMBL" id="LT629748">
    <property type="protein sequence ID" value="SDS36585.1"/>
    <property type="molecule type" value="Genomic_DNA"/>
</dbReference>
<dbReference type="STRING" id="797277.SAMN05216198_1786"/>
<feature type="signal peptide" evidence="1">
    <location>
        <begin position="1"/>
        <end position="20"/>
    </location>
</feature>
<proteinExistence type="predicted"/>
<dbReference type="RefSeq" id="WP_090272985.1">
    <property type="nucleotide sequence ID" value="NZ_LT629748.1"/>
</dbReference>
<evidence type="ECO:0000256" key="1">
    <source>
        <dbReference type="SAM" id="SignalP"/>
    </source>
</evidence>
<keyword evidence="1" id="KW-0732">Signal</keyword>
<dbReference type="Proteomes" id="UP000243426">
    <property type="component" value="Chromosome I"/>
</dbReference>
<keyword evidence="3" id="KW-1185">Reference proteome</keyword>
<dbReference type="AlphaFoldDB" id="A0A1H1RLJ4"/>
<gene>
    <name evidence="2" type="ORF">SAMN05216198_1786</name>
</gene>
<reference evidence="3" key="1">
    <citation type="submission" date="2016-10" db="EMBL/GenBank/DDBJ databases">
        <authorList>
            <person name="Varghese N."/>
            <person name="Submissions S."/>
        </authorList>
    </citation>
    <scope>NUCLEOTIDE SEQUENCE [LARGE SCALE GENOMIC DNA]</scope>
    <source>
        <strain evidence="3">2SM5</strain>
    </source>
</reference>
<sequence>MSIRLSVTGLGLLLTVGAQAAGTEVSIDSSAAHYQGNLMINQASGELQQQVNARAISAGAMPAVSVGQHREGEFAIDAGADLRAHIHGASFSDGNGVLGINQGAGAGNQQINGFRLGAGARPESLDDSVLAQSAAGSSFNSAAELHGAGERLVEIDDQAFSESRGVVQLNQGAGVGNRMVNNLSIRMVE</sequence>
<accession>A0A1H1RLJ4</accession>
<evidence type="ECO:0008006" key="4">
    <source>
        <dbReference type="Google" id="ProtNLM"/>
    </source>
</evidence>
<evidence type="ECO:0000313" key="3">
    <source>
        <dbReference type="Proteomes" id="UP000243426"/>
    </source>
</evidence>
<protein>
    <recommendedName>
        <fullName evidence="4">Adhesin</fullName>
    </recommendedName>
</protein>
<dbReference type="OrthoDB" id="7008646at2"/>